<organism evidence="1">
    <name type="scientific">Arundo donax</name>
    <name type="common">Giant reed</name>
    <name type="synonym">Donax arundinaceus</name>
    <dbReference type="NCBI Taxonomy" id="35708"/>
    <lineage>
        <taxon>Eukaryota</taxon>
        <taxon>Viridiplantae</taxon>
        <taxon>Streptophyta</taxon>
        <taxon>Embryophyta</taxon>
        <taxon>Tracheophyta</taxon>
        <taxon>Spermatophyta</taxon>
        <taxon>Magnoliopsida</taxon>
        <taxon>Liliopsida</taxon>
        <taxon>Poales</taxon>
        <taxon>Poaceae</taxon>
        <taxon>PACMAD clade</taxon>
        <taxon>Arundinoideae</taxon>
        <taxon>Arundineae</taxon>
        <taxon>Arundo</taxon>
    </lineage>
</organism>
<protein>
    <submittedName>
        <fullName evidence="1">Uncharacterized protein</fullName>
    </submittedName>
</protein>
<sequence>MCGKSVVRSTMSSKSKNRAPGICATWYSCHGSLLSSGMYQEASNTLIPGCPKC</sequence>
<name>A0A0A9EU55_ARUDO</name>
<dbReference type="AlphaFoldDB" id="A0A0A9EU55"/>
<proteinExistence type="predicted"/>
<dbReference type="EMBL" id="GBRH01195362">
    <property type="protein sequence ID" value="JAE02534.1"/>
    <property type="molecule type" value="Transcribed_RNA"/>
</dbReference>
<reference evidence="1" key="2">
    <citation type="journal article" date="2015" name="Data Brief">
        <title>Shoot transcriptome of the giant reed, Arundo donax.</title>
        <authorList>
            <person name="Barrero R.A."/>
            <person name="Guerrero F.D."/>
            <person name="Moolhuijzen P."/>
            <person name="Goolsby J.A."/>
            <person name="Tidwell J."/>
            <person name="Bellgard S.E."/>
            <person name="Bellgard M.I."/>
        </authorList>
    </citation>
    <scope>NUCLEOTIDE SEQUENCE</scope>
    <source>
        <tissue evidence="1">Shoot tissue taken approximately 20 cm above the soil surface</tissue>
    </source>
</reference>
<reference evidence="1" key="1">
    <citation type="submission" date="2014-09" db="EMBL/GenBank/DDBJ databases">
        <authorList>
            <person name="Magalhaes I.L.F."/>
            <person name="Oliveira U."/>
            <person name="Santos F.R."/>
            <person name="Vidigal T.H.D.A."/>
            <person name="Brescovit A.D."/>
            <person name="Santos A.J."/>
        </authorList>
    </citation>
    <scope>NUCLEOTIDE SEQUENCE</scope>
    <source>
        <tissue evidence="1">Shoot tissue taken approximately 20 cm above the soil surface</tissue>
    </source>
</reference>
<accession>A0A0A9EU55</accession>
<dbReference type="PROSITE" id="PS51257">
    <property type="entry name" value="PROKAR_LIPOPROTEIN"/>
    <property type="match status" value="1"/>
</dbReference>
<evidence type="ECO:0000313" key="1">
    <source>
        <dbReference type="EMBL" id="JAE02534.1"/>
    </source>
</evidence>